<proteinExistence type="predicted"/>
<dbReference type="AlphaFoldDB" id="A0AAD9TEG2"/>
<comment type="caution">
    <text evidence="1">The sequence shown here is derived from an EMBL/GenBank/DDBJ whole genome shotgun (WGS) entry which is preliminary data.</text>
</comment>
<reference evidence="1" key="1">
    <citation type="journal article" date="2023" name="Plant J.">
        <title>Genome sequences and population genomics provide insights into the demographic history, inbreeding, and mutation load of two 'living fossil' tree species of Dipteronia.</title>
        <authorList>
            <person name="Feng Y."/>
            <person name="Comes H.P."/>
            <person name="Chen J."/>
            <person name="Zhu S."/>
            <person name="Lu R."/>
            <person name="Zhang X."/>
            <person name="Li P."/>
            <person name="Qiu J."/>
            <person name="Olsen K.M."/>
            <person name="Qiu Y."/>
        </authorList>
    </citation>
    <scope>NUCLEOTIDE SEQUENCE</scope>
    <source>
        <strain evidence="1">KIB01</strain>
    </source>
</reference>
<accession>A0AAD9TEG2</accession>
<dbReference type="Proteomes" id="UP001280121">
    <property type="component" value="Unassembled WGS sequence"/>
</dbReference>
<sequence length="67" mass="7520">MRNPKQLEVALLFVEIANTPAITKGVVKLSYLLETIRSNRRRRGSSTELLDGCEAQMTALRQAVDDM</sequence>
<dbReference type="EMBL" id="JANJYI010000009">
    <property type="protein sequence ID" value="KAK2634466.1"/>
    <property type="molecule type" value="Genomic_DNA"/>
</dbReference>
<protein>
    <submittedName>
        <fullName evidence="1">Uncharacterized protein</fullName>
    </submittedName>
</protein>
<keyword evidence="2" id="KW-1185">Reference proteome</keyword>
<evidence type="ECO:0000313" key="2">
    <source>
        <dbReference type="Proteomes" id="UP001280121"/>
    </source>
</evidence>
<organism evidence="1 2">
    <name type="scientific">Dipteronia dyeriana</name>
    <dbReference type="NCBI Taxonomy" id="168575"/>
    <lineage>
        <taxon>Eukaryota</taxon>
        <taxon>Viridiplantae</taxon>
        <taxon>Streptophyta</taxon>
        <taxon>Embryophyta</taxon>
        <taxon>Tracheophyta</taxon>
        <taxon>Spermatophyta</taxon>
        <taxon>Magnoliopsida</taxon>
        <taxon>eudicotyledons</taxon>
        <taxon>Gunneridae</taxon>
        <taxon>Pentapetalae</taxon>
        <taxon>rosids</taxon>
        <taxon>malvids</taxon>
        <taxon>Sapindales</taxon>
        <taxon>Sapindaceae</taxon>
        <taxon>Hippocastanoideae</taxon>
        <taxon>Acereae</taxon>
        <taxon>Dipteronia</taxon>
    </lineage>
</organism>
<gene>
    <name evidence="1" type="ORF">Ddye_029258</name>
</gene>
<evidence type="ECO:0000313" key="1">
    <source>
        <dbReference type="EMBL" id="KAK2634466.1"/>
    </source>
</evidence>
<name>A0AAD9TEG2_9ROSI</name>